<proteinExistence type="predicted"/>
<dbReference type="GO" id="GO:0004519">
    <property type="term" value="F:endonuclease activity"/>
    <property type="evidence" value="ECO:0007669"/>
    <property type="project" value="UniProtKB-KW"/>
</dbReference>
<keyword evidence="2" id="KW-0540">Nuclease</keyword>
<dbReference type="InterPro" id="IPR008538">
    <property type="entry name" value="Uma2"/>
</dbReference>
<name>A0ABT1FJS5_9BACT</name>
<dbReference type="RefSeq" id="WP_253526122.1">
    <property type="nucleotide sequence ID" value="NZ_JAMZEL010000002.1"/>
</dbReference>
<accession>A0ABT1FJS5</accession>
<keyword evidence="2" id="KW-0378">Hydrolase</keyword>
<protein>
    <submittedName>
        <fullName evidence="2">Uma2 family endonuclease</fullName>
    </submittedName>
</protein>
<dbReference type="InterPro" id="IPR012296">
    <property type="entry name" value="Nuclease_put_TT1808"/>
</dbReference>
<reference evidence="2 3" key="1">
    <citation type="submission" date="2022-06" db="EMBL/GenBank/DDBJ databases">
        <title>Runella sp. S5 genome sequencing.</title>
        <authorList>
            <person name="Park S."/>
        </authorList>
    </citation>
    <scope>NUCLEOTIDE SEQUENCE [LARGE SCALE GENOMIC DNA]</scope>
    <source>
        <strain evidence="2 3">S5</strain>
    </source>
</reference>
<dbReference type="SUPFAM" id="SSF52980">
    <property type="entry name" value="Restriction endonuclease-like"/>
    <property type="match status" value="1"/>
</dbReference>
<dbReference type="Pfam" id="PF05685">
    <property type="entry name" value="Uma2"/>
    <property type="match status" value="1"/>
</dbReference>
<evidence type="ECO:0000259" key="1">
    <source>
        <dbReference type="Pfam" id="PF05685"/>
    </source>
</evidence>
<feature type="domain" description="Putative restriction endonuclease" evidence="1">
    <location>
        <begin position="13"/>
        <end position="174"/>
    </location>
</feature>
<dbReference type="EMBL" id="JAMZEL010000002">
    <property type="protein sequence ID" value="MCP1382028.1"/>
    <property type="molecule type" value="Genomic_DNA"/>
</dbReference>
<dbReference type="CDD" id="cd06260">
    <property type="entry name" value="DUF820-like"/>
    <property type="match status" value="1"/>
</dbReference>
<dbReference type="InterPro" id="IPR011335">
    <property type="entry name" value="Restrct_endonuc-II-like"/>
</dbReference>
<keyword evidence="3" id="KW-1185">Reference proteome</keyword>
<comment type="caution">
    <text evidence="2">The sequence shown here is derived from an EMBL/GenBank/DDBJ whole genome shotgun (WGS) entry which is preliminary data.</text>
</comment>
<evidence type="ECO:0000313" key="2">
    <source>
        <dbReference type="EMBL" id="MCP1382028.1"/>
    </source>
</evidence>
<dbReference type="PANTHER" id="PTHR36558">
    <property type="entry name" value="GLR1098 PROTEIN"/>
    <property type="match status" value="1"/>
</dbReference>
<dbReference type="PANTHER" id="PTHR36558:SF1">
    <property type="entry name" value="RESTRICTION ENDONUCLEASE DOMAIN-CONTAINING PROTEIN-RELATED"/>
    <property type="match status" value="1"/>
</dbReference>
<organism evidence="2 3">
    <name type="scientific">Runella salmonicolor</name>
    <dbReference type="NCBI Taxonomy" id="2950278"/>
    <lineage>
        <taxon>Bacteria</taxon>
        <taxon>Pseudomonadati</taxon>
        <taxon>Bacteroidota</taxon>
        <taxon>Cytophagia</taxon>
        <taxon>Cytophagales</taxon>
        <taxon>Spirosomataceae</taxon>
        <taxon>Runella</taxon>
    </lineage>
</organism>
<dbReference type="Proteomes" id="UP001204772">
    <property type="component" value="Unassembled WGS sequence"/>
</dbReference>
<gene>
    <name evidence="2" type="ORF">NCI00_06305</name>
</gene>
<sequence>MGQPEYQQRLSIEEYLALEKETDTKYEYHDGEVYAMAGGTPTHSLIANNAGRSLGNALLGKRCFAYNSDLRVATSRNKYVYPDVSVVCGRVSFFEELKNAANNPVLIVEVLSEETRAYDRGGKFMRYRMMESFREYVLIDQSLPFVEVFYKNELNTWEYRAYTDLEGMIPLHSLDIEIPMADIYMGVDFLPFDPENLQLL</sequence>
<dbReference type="Gene3D" id="3.90.1570.10">
    <property type="entry name" value="tt1808, chain A"/>
    <property type="match status" value="1"/>
</dbReference>
<keyword evidence="2" id="KW-0255">Endonuclease</keyword>
<evidence type="ECO:0000313" key="3">
    <source>
        <dbReference type="Proteomes" id="UP001204772"/>
    </source>
</evidence>